<name>A0A914PKG6_9BILA</name>
<reference evidence="2" key="1">
    <citation type="submission" date="2022-11" db="UniProtKB">
        <authorList>
            <consortium name="WormBaseParasite"/>
        </authorList>
    </citation>
    <scope>IDENTIFICATION</scope>
</reference>
<keyword evidence="1" id="KW-1185">Reference proteome</keyword>
<dbReference type="AlphaFoldDB" id="A0A914PKG6"/>
<accession>A0A914PKG6</accession>
<protein>
    <submittedName>
        <fullName evidence="2">Uncharacterized protein</fullName>
    </submittedName>
</protein>
<proteinExistence type="predicted"/>
<organism evidence="1 2">
    <name type="scientific">Panagrolaimus davidi</name>
    <dbReference type="NCBI Taxonomy" id="227884"/>
    <lineage>
        <taxon>Eukaryota</taxon>
        <taxon>Metazoa</taxon>
        <taxon>Ecdysozoa</taxon>
        <taxon>Nematoda</taxon>
        <taxon>Chromadorea</taxon>
        <taxon>Rhabditida</taxon>
        <taxon>Tylenchina</taxon>
        <taxon>Panagrolaimomorpha</taxon>
        <taxon>Panagrolaimoidea</taxon>
        <taxon>Panagrolaimidae</taxon>
        <taxon>Panagrolaimus</taxon>
    </lineage>
</organism>
<sequence length="161" mass="18214">MATKNDKNSFIEQSFETSENQYSNLNLNQGKKCPILVAVPSNSKPNNDKYCVFKSGTAATDFKVSDNFEEKEELQSWNKSFKVSTFTTLNEDDLKKQWKNENTLKTINKSTHSLHIAAYENSIEIVASDLFGNENSEGLKKEKLGSIKKRCFTGSLKSRVI</sequence>
<dbReference type="WBParaSite" id="PDA_v2.g18903.t1">
    <property type="protein sequence ID" value="PDA_v2.g18903.t1"/>
    <property type="gene ID" value="PDA_v2.g18903"/>
</dbReference>
<dbReference type="Proteomes" id="UP000887578">
    <property type="component" value="Unplaced"/>
</dbReference>
<evidence type="ECO:0000313" key="2">
    <source>
        <dbReference type="WBParaSite" id="PDA_v2.g18903.t1"/>
    </source>
</evidence>
<evidence type="ECO:0000313" key="1">
    <source>
        <dbReference type="Proteomes" id="UP000887578"/>
    </source>
</evidence>